<keyword evidence="4 9" id="KW-0067">ATP-binding</keyword>
<dbReference type="PIRSF" id="PIRSF001529">
    <property type="entry name" value="Ser-tRNA-synth_IIa"/>
    <property type="match status" value="1"/>
</dbReference>
<dbReference type="NCBIfam" id="TIGR00414">
    <property type="entry name" value="serS"/>
    <property type="match status" value="1"/>
</dbReference>
<dbReference type="InterPro" id="IPR002317">
    <property type="entry name" value="Ser-tRNA-ligase_type_1"/>
</dbReference>
<dbReference type="Gene3D" id="1.10.287.40">
    <property type="entry name" value="Serine-tRNA synthetase, tRNA binding domain"/>
    <property type="match status" value="1"/>
</dbReference>
<evidence type="ECO:0000256" key="5">
    <source>
        <dbReference type="ARBA" id="ARBA00023146"/>
    </source>
</evidence>
<gene>
    <name evidence="12" type="primary">DIA4</name>
    <name evidence="12" type="ORF">LTR05_005802</name>
</gene>
<comment type="caution">
    <text evidence="12">The sequence shown here is derived from an EMBL/GenBank/DDBJ whole genome shotgun (WGS) entry which is preliminary data.</text>
</comment>
<dbReference type="InterPro" id="IPR006195">
    <property type="entry name" value="aa-tRNA-synth_II"/>
</dbReference>
<feature type="binding site" evidence="8">
    <location>
        <position position="449"/>
    </location>
    <ligand>
        <name>L-serine</name>
        <dbReference type="ChEBI" id="CHEBI:33384"/>
    </ligand>
</feature>
<keyword evidence="3" id="KW-0547">Nucleotide-binding</keyword>
<name>A0AAN7SYD5_9EURO</name>
<dbReference type="PANTHER" id="PTHR11778">
    <property type="entry name" value="SERYL-TRNA SYNTHETASE"/>
    <property type="match status" value="1"/>
</dbReference>
<organism evidence="12 13">
    <name type="scientific">Lithohypha guttulata</name>
    <dbReference type="NCBI Taxonomy" id="1690604"/>
    <lineage>
        <taxon>Eukaryota</taxon>
        <taxon>Fungi</taxon>
        <taxon>Dikarya</taxon>
        <taxon>Ascomycota</taxon>
        <taxon>Pezizomycotina</taxon>
        <taxon>Eurotiomycetes</taxon>
        <taxon>Chaetothyriomycetidae</taxon>
        <taxon>Chaetothyriales</taxon>
        <taxon>Trichomeriaceae</taxon>
        <taxon>Lithohypha</taxon>
    </lineage>
</organism>
<evidence type="ECO:0000259" key="11">
    <source>
        <dbReference type="PROSITE" id="PS50862"/>
    </source>
</evidence>
<evidence type="ECO:0000256" key="6">
    <source>
        <dbReference type="ARBA" id="ARBA00031113"/>
    </source>
</evidence>
<evidence type="ECO:0000256" key="8">
    <source>
        <dbReference type="PIRSR" id="PIRSR001529-1"/>
    </source>
</evidence>
<dbReference type="Pfam" id="PF00587">
    <property type="entry name" value="tRNA-synt_2b"/>
    <property type="match status" value="1"/>
</dbReference>
<feature type="binding site" evidence="8">
    <location>
        <position position="281"/>
    </location>
    <ligand>
        <name>L-serine</name>
        <dbReference type="ChEBI" id="CHEBI:33384"/>
    </ligand>
</feature>
<dbReference type="InterPro" id="IPR042103">
    <property type="entry name" value="SerRS_1_N_sf"/>
</dbReference>
<evidence type="ECO:0000256" key="4">
    <source>
        <dbReference type="ARBA" id="ARBA00022840"/>
    </source>
</evidence>
<keyword evidence="2 12" id="KW-0436">Ligase</keyword>
<sequence>MLPCRRRGQALARRFTRKLSASTQLHQDVRPTTAPKQFPDLKSIRNNPKLYSENAVTRNYDRHKDSPRRIAELSETVAAINKNLVQPRRELKNLEKRLGAARAAKQEDQATQLYSAIQALRKQVDDGSTQQESASDTAADLALALPNLTSPNTPLNGEPKVLGYINYDPVCPPQPAAGADHSVIGQELGLLDFSSASTTTGWGFYYLLNDAVLLEQALIQYATSVALKHGWKRITPPSLVYSHIADSCGFQPRDANDEQQIWQVAQADRDVGKPKRSLAATAEIPLAALWADKAIPQKSLPLKLIGTSRCYRAEAGARGVDTKGLYRVHEFTKVEMFAWADAPQGDNLSAENTTEYSTQVFDEMVSIQTEILSSLGLPCRILEMPSSDLGASAFRKIDIEAFFPSRLSRDQGWGELTSVSVCTDYQSRRLNTRVQDVDGAKTRFPHTINGTALAVPRVMACILENHWRSDDRVVAIPEVLRPFMGGATTIGPT</sequence>
<dbReference type="RefSeq" id="XP_064751245.1">
    <property type="nucleotide sequence ID" value="XM_064902271.1"/>
</dbReference>
<evidence type="ECO:0000256" key="9">
    <source>
        <dbReference type="PIRSR" id="PIRSR001529-2"/>
    </source>
</evidence>
<dbReference type="PROSITE" id="PS50862">
    <property type="entry name" value="AA_TRNA_LIGASE_II"/>
    <property type="match status" value="1"/>
</dbReference>
<dbReference type="GO" id="GO:0005524">
    <property type="term" value="F:ATP binding"/>
    <property type="evidence" value="ECO:0007669"/>
    <property type="project" value="UniProtKB-KW"/>
</dbReference>
<protein>
    <recommendedName>
        <fullName evidence="1">serine--tRNA ligase</fullName>
        <ecNumber evidence="1">6.1.1.11</ecNumber>
    </recommendedName>
    <alternativeName>
        <fullName evidence="6">Seryl-tRNA synthetase</fullName>
    </alternativeName>
    <alternativeName>
        <fullName evidence="7">Seryl-tRNA(Ser) synthetase</fullName>
    </alternativeName>
</protein>
<keyword evidence="5" id="KW-0030">Aminoacyl-tRNA synthetase</keyword>
<keyword evidence="13" id="KW-1185">Reference proteome</keyword>
<dbReference type="InterPro" id="IPR015866">
    <property type="entry name" value="Ser-tRNA-synth_1_N"/>
</dbReference>
<evidence type="ECO:0000256" key="3">
    <source>
        <dbReference type="ARBA" id="ARBA00022741"/>
    </source>
</evidence>
<dbReference type="Gene3D" id="3.30.930.10">
    <property type="entry name" value="Bira Bifunctional Protein, Domain 2"/>
    <property type="match status" value="1"/>
</dbReference>
<evidence type="ECO:0000313" key="12">
    <source>
        <dbReference type="EMBL" id="KAK5084724.1"/>
    </source>
</evidence>
<evidence type="ECO:0000256" key="1">
    <source>
        <dbReference type="ARBA" id="ARBA00012840"/>
    </source>
</evidence>
<reference evidence="12 13" key="1">
    <citation type="submission" date="2023-08" db="EMBL/GenBank/DDBJ databases">
        <title>Black Yeasts Isolated from many extreme environments.</title>
        <authorList>
            <person name="Coleine C."/>
            <person name="Stajich J.E."/>
            <person name="Selbmann L."/>
        </authorList>
    </citation>
    <scope>NUCLEOTIDE SEQUENCE [LARGE SCALE GENOMIC DNA]</scope>
    <source>
        <strain evidence="12 13">CCFEE 5910</strain>
    </source>
</reference>
<feature type="domain" description="Aminoacyl-transfer RNA synthetases class-II family profile" evidence="11">
    <location>
        <begin position="180"/>
        <end position="477"/>
    </location>
</feature>
<evidence type="ECO:0000256" key="7">
    <source>
        <dbReference type="ARBA" id="ARBA00034892"/>
    </source>
</evidence>
<keyword evidence="10" id="KW-0175">Coiled coil</keyword>
<feature type="binding site" evidence="8">
    <location>
        <position position="312"/>
    </location>
    <ligand>
        <name>L-serine</name>
        <dbReference type="ChEBI" id="CHEBI:33384"/>
    </ligand>
</feature>
<dbReference type="Pfam" id="PF02403">
    <property type="entry name" value="Seryl_tRNA_N"/>
    <property type="match status" value="1"/>
</dbReference>
<dbReference type="InterPro" id="IPR045864">
    <property type="entry name" value="aa-tRNA-synth_II/BPL/LPL"/>
</dbReference>
<evidence type="ECO:0000256" key="10">
    <source>
        <dbReference type="SAM" id="Coils"/>
    </source>
</evidence>
<dbReference type="SUPFAM" id="SSF46589">
    <property type="entry name" value="tRNA-binding arm"/>
    <property type="match status" value="1"/>
</dbReference>
<feature type="binding site" evidence="9">
    <location>
        <begin position="415"/>
        <end position="418"/>
    </location>
    <ligand>
        <name>ATP</name>
        <dbReference type="ChEBI" id="CHEBI:30616"/>
    </ligand>
</feature>
<dbReference type="AlphaFoldDB" id="A0AAN7SYD5"/>
<feature type="coiled-coil region" evidence="10">
    <location>
        <begin position="91"/>
        <end position="123"/>
    </location>
</feature>
<dbReference type="GO" id="GO:0004828">
    <property type="term" value="F:serine-tRNA ligase activity"/>
    <property type="evidence" value="ECO:0007669"/>
    <property type="project" value="UniProtKB-EC"/>
</dbReference>
<evidence type="ECO:0000256" key="2">
    <source>
        <dbReference type="ARBA" id="ARBA00022598"/>
    </source>
</evidence>
<feature type="binding site" evidence="9">
    <location>
        <begin position="312"/>
        <end position="314"/>
    </location>
    <ligand>
        <name>ATP</name>
        <dbReference type="ChEBI" id="CHEBI:30616"/>
    </ligand>
</feature>
<dbReference type="EC" id="6.1.1.11" evidence="1"/>
<proteinExistence type="predicted"/>
<dbReference type="Proteomes" id="UP001309876">
    <property type="component" value="Unassembled WGS sequence"/>
</dbReference>
<feature type="binding site" evidence="9">
    <location>
        <begin position="328"/>
        <end position="331"/>
    </location>
    <ligand>
        <name>ATP</name>
        <dbReference type="ChEBI" id="CHEBI:30616"/>
    </ligand>
</feature>
<dbReference type="PRINTS" id="PR00981">
    <property type="entry name" value="TRNASYNTHSER"/>
</dbReference>
<accession>A0AAN7SYD5</accession>
<feature type="binding site" evidence="8">
    <location>
        <position position="335"/>
    </location>
    <ligand>
        <name>L-serine</name>
        <dbReference type="ChEBI" id="CHEBI:33384"/>
    </ligand>
</feature>
<dbReference type="EMBL" id="JAVRRJ010000005">
    <property type="protein sequence ID" value="KAK5084724.1"/>
    <property type="molecule type" value="Genomic_DNA"/>
</dbReference>
<dbReference type="SUPFAM" id="SSF55681">
    <property type="entry name" value="Class II aaRS and biotin synthetases"/>
    <property type="match status" value="1"/>
</dbReference>
<dbReference type="InterPro" id="IPR010978">
    <property type="entry name" value="tRNA-bd_arm"/>
</dbReference>
<dbReference type="InterPro" id="IPR002314">
    <property type="entry name" value="aa-tRNA-synt_IIb"/>
</dbReference>
<feature type="site" description="Important for serine binding" evidence="8">
    <location>
        <position position="451"/>
    </location>
</feature>
<evidence type="ECO:0000313" key="13">
    <source>
        <dbReference type="Proteomes" id="UP001309876"/>
    </source>
</evidence>
<dbReference type="GeneID" id="90027618"/>
<dbReference type="GO" id="GO:0006434">
    <property type="term" value="P:seryl-tRNA aminoacylation"/>
    <property type="evidence" value="ECO:0007669"/>
    <property type="project" value="InterPro"/>
</dbReference>
<dbReference type="FunFam" id="3.30.930.10:FF:000069">
    <property type="entry name" value="Seryl-tRNA synthetase"/>
    <property type="match status" value="1"/>
</dbReference>